<proteinExistence type="predicted"/>
<dbReference type="AlphaFoldDB" id="A0AAU6RA90"/>
<reference evidence="1" key="1">
    <citation type="submission" date="2023-04" db="EMBL/GenBank/DDBJ databases">
        <title>Macrococci isolated from food, foodproducing animals, and human clinical materials.</title>
        <authorList>
            <person name="Maslanova I."/>
            <person name="Svec P."/>
            <person name="Sedlacek I."/>
            <person name="Novakova D."/>
            <person name="Keller J.E."/>
            <person name="Schwendener S."/>
            <person name="Finstrlova A."/>
            <person name="Botka T."/>
            <person name="Kovarovic V."/>
            <person name="Petras P."/>
            <person name="Perreten V."/>
            <person name="Pantucek R."/>
        </authorList>
    </citation>
    <scope>NUCLEOTIDE SEQUENCE</scope>
    <source>
        <strain evidence="1">NRL/St 21/332</strain>
    </source>
</reference>
<organism evidence="1">
    <name type="scientific">Macrococcus psychrotolerans</name>
    <dbReference type="NCBI Taxonomy" id="3039389"/>
    <lineage>
        <taxon>Bacteria</taxon>
        <taxon>Bacillati</taxon>
        <taxon>Bacillota</taxon>
        <taxon>Bacilli</taxon>
        <taxon>Bacillales</taxon>
        <taxon>Staphylococcaceae</taxon>
        <taxon>Macrococcus</taxon>
    </lineage>
</organism>
<dbReference type="EMBL" id="CP124577">
    <property type="protein sequence ID" value="WZE67032.1"/>
    <property type="molecule type" value="Genomic_DNA"/>
</dbReference>
<name>A0AAU6RA90_9STAP</name>
<evidence type="ECO:0000313" key="1">
    <source>
        <dbReference type="EMBL" id="WZE67032.1"/>
    </source>
</evidence>
<accession>A0AAU6RA90</accession>
<dbReference type="RefSeq" id="WP_420494162.1">
    <property type="nucleotide sequence ID" value="NZ_CP124577.1"/>
</dbReference>
<gene>
    <name evidence="1" type="ORF">QA541_01910</name>
</gene>
<protein>
    <submittedName>
        <fullName evidence="1">Uncharacterized protein</fullName>
    </submittedName>
</protein>
<sequence length="245" mass="29059">MDNHIFKEIYKENQEYAKLYDEIKITEKLLINKINQKSKIILPYDRVNYQWKLRDKMAMNNDTLFRILKDDLFKLDNYLLKLNNDFLTFNELIRSEIKNIIENFTKDLKIIEFDMKELRINKSILDKSTGDLKDKLGKRETDYVYVLLRSDGMVVCVGESTYTQENEGDLFRAIYLSGASGNEKIILSTVYGEEIYDTLRNYYDYAFIIPVEENARDIEKGLGNYLIENKVPILNYFSHMINNNK</sequence>